<reference evidence="1 2" key="1">
    <citation type="submission" date="2019-07" db="EMBL/GenBank/DDBJ databases">
        <authorList>
            <person name="Hibberd C M."/>
            <person name="Gehrig L. J."/>
            <person name="Chang H.-W."/>
            <person name="Venkatesh S."/>
        </authorList>
    </citation>
    <scope>NUCLEOTIDE SEQUENCE [LARGE SCALE GENOMIC DNA]</scope>
    <source>
        <strain evidence="1">Faecalibacterium_prausnitzii_JG_BgPS064</strain>
    </source>
</reference>
<dbReference type="Proteomes" id="UP000406184">
    <property type="component" value="Unassembled WGS sequence"/>
</dbReference>
<dbReference type="EMBL" id="CABHMY010000011">
    <property type="protein sequence ID" value="VUW91738.1"/>
    <property type="molecule type" value="Genomic_DNA"/>
</dbReference>
<accession>A0A564SAF5</accession>
<sequence>MNTMLSFALSVAANVVAHCICKWLDEQFKAGKH</sequence>
<evidence type="ECO:0000313" key="1">
    <source>
        <dbReference type="EMBL" id="VUW91738.1"/>
    </source>
</evidence>
<gene>
    <name evidence="1" type="ORF">FPPS064S07_01937</name>
</gene>
<evidence type="ECO:0000313" key="2">
    <source>
        <dbReference type="Proteomes" id="UP000406184"/>
    </source>
</evidence>
<name>A0A564SAF5_9FIRM</name>
<dbReference type="AlphaFoldDB" id="A0A564SAF5"/>
<keyword evidence="2" id="KW-1185">Reference proteome</keyword>
<organism evidence="1 2">
    <name type="scientific">Faecalibacterium prausnitzii</name>
    <dbReference type="NCBI Taxonomy" id="853"/>
    <lineage>
        <taxon>Bacteria</taxon>
        <taxon>Bacillati</taxon>
        <taxon>Bacillota</taxon>
        <taxon>Clostridia</taxon>
        <taxon>Eubacteriales</taxon>
        <taxon>Oscillospiraceae</taxon>
        <taxon>Faecalibacterium</taxon>
    </lineage>
</organism>
<proteinExistence type="predicted"/>
<protein>
    <submittedName>
        <fullName evidence="1">Uncharacterized protein</fullName>
    </submittedName>
</protein>